<sequence length="124" mass="13848">MKSASVSTRPSDVAMRRQDLSLRPNVTGVVHGASWEILPADAGTSSRQMNNNYNSNNNNNSLRSVHTWPSAADMSSSSRNRPRGLNFRRPRLTRTRSWDIIVDEASGCEVVELREPVDTSDETF</sequence>
<feature type="compositionally biased region" description="Low complexity" evidence="1">
    <location>
        <begin position="50"/>
        <end position="61"/>
    </location>
</feature>
<keyword evidence="3" id="KW-1185">Reference proteome</keyword>
<accession>A0A316YBC9</accession>
<dbReference type="EMBL" id="KZ819642">
    <property type="protein sequence ID" value="PWN86857.1"/>
    <property type="molecule type" value="Genomic_DNA"/>
</dbReference>
<organism evidence="2 3">
    <name type="scientific">Acaromyces ingoldii</name>
    <dbReference type="NCBI Taxonomy" id="215250"/>
    <lineage>
        <taxon>Eukaryota</taxon>
        <taxon>Fungi</taxon>
        <taxon>Dikarya</taxon>
        <taxon>Basidiomycota</taxon>
        <taxon>Ustilaginomycotina</taxon>
        <taxon>Exobasidiomycetes</taxon>
        <taxon>Exobasidiales</taxon>
        <taxon>Cryptobasidiaceae</taxon>
        <taxon>Acaromyces</taxon>
    </lineage>
</organism>
<feature type="region of interest" description="Disordered" evidence="1">
    <location>
        <begin position="42"/>
        <end position="89"/>
    </location>
</feature>
<dbReference type="GeneID" id="37040363"/>
<evidence type="ECO:0000313" key="3">
    <source>
        <dbReference type="Proteomes" id="UP000245768"/>
    </source>
</evidence>
<name>A0A316YBC9_9BASI</name>
<feature type="compositionally biased region" description="Basic residues" evidence="1">
    <location>
        <begin position="80"/>
        <end position="89"/>
    </location>
</feature>
<dbReference type="InParanoid" id="A0A316YBC9"/>
<dbReference type="AlphaFoldDB" id="A0A316YBC9"/>
<protein>
    <submittedName>
        <fullName evidence="2">Uncharacterized protein</fullName>
    </submittedName>
</protein>
<reference evidence="2 3" key="1">
    <citation type="journal article" date="2018" name="Mol. Biol. Evol.">
        <title>Broad Genomic Sampling Reveals a Smut Pathogenic Ancestry of the Fungal Clade Ustilaginomycotina.</title>
        <authorList>
            <person name="Kijpornyongpan T."/>
            <person name="Mondo S.J."/>
            <person name="Barry K."/>
            <person name="Sandor L."/>
            <person name="Lee J."/>
            <person name="Lipzen A."/>
            <person name="Pangilinan J."/>
            <person name="LaButti K."/>
            <person name="Hainaut M."/>
            <person name="Henrissat B."/>
            <person name="Grigoriev I.V."/>
            <person name="Spatafora J.W."/>
            <person name="Aime M.C."/>
        </authorList>
    </citation>
    <scope>NUCLEOTIDE SEQUENCE [LARGE SCALE GENOMIC DNA]</scope>
    <source>
        <strain evidence="2 3">MCA 4198</strain>
    </source>
</reference>
<dbReference type="RefSeq" id="XP_025374055.1">
    <property type="nucleotide sequence ID" value="XM_025518447.1"/>
</dbReference>
<gene>
    <name evidence="2" type="ORF">FA10DRAFT_201393</name>
</gene>
<dbReference type="Proteomes" id="UP000245768">
    <property type="component" value="Unassembled WGS sequence"/>
</dbReference>
<evidence type="ECO:0000256" key="1">
    <source>
        <dbReference type="SAM" id="MobiDB-lite"/>
    </source>
</evidence>
<evidence type="ECO:0000313" key="2">
    <source>
        <dbReference type="EMBL" id="PWN86857.1"/>
    </source>
</evidence>
<proteinExistence type="predicted"/>